<feature type="compositionally biased region" description="Low complexity" evidence="3">
    <location>
        <begin position="433"/>
        <end position="442"/>
    </location>
</feature>
<dbReference type="InterPro" id="IPR050719">
    <property type="entry name" value="Cortactin-Actin_Reg"/>
</dbReference>
<accession>A0AAN7PXS8</accession>
<name>A0AAN7PXS8_9COLE</name>
<feature type="domain" description="Cortactin-binding protein-2 N-terminal" evidence="4">
    <location>
        <begin position="59"/>
        <end position="248"/>
    </location>
</feature>
<feature type="coiled-coil region" evidence="2">
    <location>
        <begin position="133"/>
        <end position="340"/>
    </location>
</feature>
<evidence type="ECO:0000313" key="6">
    <source>
        <dbReference type="Proteomes" id="UP001353858"/>
    </source>
</evidence>
<feature type="compositionally biased region" description="Basic and acidic residues" evidence="3">
    <location>
        <begin position="462"/>
        <end position="473"/>
    </location>
</feature>
<dbReference type="EMBL" id="JARPUR010000008">
    <property type="protein sequence ID" value="KAK4871715.1"/>
    <property type="molecule type" value="Genomic_DNA"/>
</dbReference>
<feature type="compositionally biased region" description="Polar residues" evidence="3">
    <location>
        <begin position="475"/>
        <end position="495"/>
    </location>
</feature>
<sequence length="522" mass="57928">MASNNNQNGWLSGLGIGFGPPLSSVPEQQGTSSSDMNQFEQIDRSNAGSNTLKRNPKMELTKTDLLKLLTYFEGEIQARDITIAALKSERLKQVVNVGRYRPVVMSDPYTALLRDSIADTPLEKPPHSERDMATAAEQQLQALEQLALQQRRAHQHMVNILKDAEAKHKKVIQELEEEKCKHEHDTAQGDDITYGLEMERTRLRQELEMERTARKKLEKELKRQIDVADEEKARQKQIVLLLIAERKKIIVKYIEERKRSEDLAQILSEEKSRIDTMAEGLEEESKKSLQMEAELEKQLHVFEADKKSLKTALAAKEARCQELEAELQKWRAECEVLCNRLRDPVDTASMSSSVAKVVQPTATVSSVPVSGPTTGVAQSVTPGQSIRQSSNVVTTSTSKLTPTTQTGSTQSRTPAKPGFHTSYTQNTAPQTPPKKSVVVGRGVPPPIPPNKPVIPNKQTPARRLDGGEVDKKKQPATTNKENVNTGASSESGRSTSTGIEMLGQELADFQQMFVTMATSNNT</sequence>
<proteinExistence type="predicted"/>
<feature type="compositionally biased region" description="Pro residues" evidence="3">
    <location>
        <begin position="443"/>
        <end position="452"/>
    </location>
</feature>
<keyword evidence="6" id="KW-1185">Reference proteome</keyword>
<evidence type="ECO:0000313" key="5">
    <source>
        <dbReference type="EMBL" id="KAK4871715.1"/>
    </source>
</evidence>
<dbReference type="PANTHER" id="PTHR23166:SF5">
    <property type="entry name" value="CTTNBP2 N-TERMINAL-LIKE PROTEIN"/>
    <property type="match status" value="1"/>
</dbReference>
<dbReference type="PANTHER" id="PTHR23166">
    <property type="entry name" value="FILAMIN/GPBP-INTERACTING PROTEIN"/>
    <property type="match status" value="1"/>
</dbReference>
<dbReference type="Proteomes" id="UP001353858">
    <property type="component" value="Unassembled WGS sequence"/>
</dbReference>
<comment type="caution">
    <text evidence="5">The sequence shown here is derived from an EMBL/GenBank/DDBJ whole genome shotgun (WGS) entry which is preliminary data.</text>
</comment>
<evidence type="ECO:0000256" key="2">
    <source>
        <dbReference type="SAM" id="Coils"/>
    </source>
</evidence>
<feature type="compositionally biased region" description="Polar residues" evidence="3">
    <location>
        <begin position="361"/>
        <end position="393"/>
    </location>
</feature>
<dbReference type="Pfam" id="PF09727">
    <property type="entry name" value="CortBP2"/>
    <property type="match status" value="1"/>
</dbReference>
<evidence type="ECO:0000259" key="4">
    <source>
        <dbReference type="Pfam" id="PF09727"/>
    </source>
</evidence>
<dbReference type="InterPro" id="IPR019131">
    <property type="entry name" value="Cortactin-binding_p2_N"/>
</dbReference>
<feature type="compositionally biased region" description="Low complexity" evidence="3">
    <location>
        <begin position="394"/>
        <end position="413"/>
    </location>
</feature>
<protein>
    <recommendedName>
        <fullName evidence="4">Cortactin-binding protein-2 N-terminal domain-containing protein</fullName>
    </recommendedName>
</protein>
<keyword evidence="1 2" id="KW-0175">Coiled coil</keyword>
<evidence type="ECO:0000256" key="1">
    <source>
        <dbReference type="ARBA" id="ARBA00023054"/>
    </source>
</evidence>
<gene>
    <name evidence="5" type="ORF">RN001_015839</name>
</gene>
<dbReference type="AlphaFoldDB" id="A0AAN7PXS8"/>
<feature type="region of interest" description="Disordered" evidence="3">
    <location>
        <begin position="361"/>
        <end position="495"/>
    </location>
</feature>
<reference evidence="6" key="1">
    <citation type="submission" date="2023-01" db="EMBL/GenBank/DDBJ databases">
        <title>Key to firefly adult light organ development and bioluminescence: homeobox transcription factors regulate luciferase expression and transportation to peroxisome.</title>
        <authorList>
            <person name="Fu X."/>
        </authorList>
    </citation>
    <scope>NUCLEOTIDE SEQUENCE [LARGE SCALE GENOMIC DNA]</scope>
</reference>
<evidence type="ECO:0000256" key="3">
    <source>
        <dbReference type="SAM" id="MobiDB-lite"/>
    </source>
</evidence>
<organism evidence="5 6">
    <name type="scientific">Aquatica leii</name>
    <dbReference type="NCBI Taxonomy" id="1421715"/>
    <lineage>
        <taxon>Eukaryota</taxon>
        <taxon>Metazoa</taxon>
        <taxon>Ecdysozoa</taxon>
        <taxon>Arthropoda</taxon>
        <taxon>Hexapoda</taxon>
        <taxon>Insecta</taxon>
        <taxon>Pterygota</taxon>
        <taxon>Neoptera</taxon>
        <taxon>Endopterygota</taxon>
        <taxon>Coleoptera</taxon>
        <taxon>Polyphaga</taxon>
        <taxon>Elateriformia</taxon>
        <taxon>Elateroidea</taxon>
        <taxon>Lampyridae</taxon>
        <taxon>Luciolinae</taxon>
        <taxon>Aquatica</taxon>
    </lineage>
</organism>